<dbReference type="EMBL" id="JAHHUM010002728">
    <property type="protein sequence ID" value="KAK5601024.1"/>
    <property type="molecule type" value="Genomic_DNA"/>
</dbReference>
<feature type="compositionally biased region" description="Basic and acidic residues" evidence="1">
    <location>
        <begin position="1"/>
        <end position="13"/>
    </location>
</feature>
<proteinExistence type="predicted"/>
<gene>
    <name evidence="2" type="ORF">CRENBAI_005340</name>
</gene>
<accession>A0AAV9QWZ6</accession>
<organism evidence="2 3">
    <name type="scientific">Crenichthys baileyi</name>
    <name type="common">White River springfish</name>
    <dbReference type="NCBI Taxonomy" id="28760"/>
    <lineage>
        <taxon>Eukaryota</taxon>
        <taxon>Metazoa</taxon>
        <taxon>Chordata</taxon>
        <taxon>Craniata</taxon>
        <taxon>Vertebrata</taxon>
        <taxon>Euteleostomi</taxon>
        <taxon>Actinopterygii</taxon>
        <taxon>Neopterygii</taxon>
        <taxon>Teleostei</taxon>
        <taxon>Neoteleostei</taxon>
        <taxon>Acanthomorphata</taxon>
        <taxon>Ovalentaria</taxon>
        <taxon>Atherinomorphae</taxon>
        <taxon>Cyprinodontiformes</taxon>
        <taxon>Goodeidae</taxon>
        <taxon>Crenichthys</taxon>
    </lineage>
</organism>
<evidence type="ECO:0000256" key="1">
    <source>
        <dbReference type="SAM" id="MobiDB-lite"/>
    </source>
</evidence>
<keyword evidence="3" id="KW-1185">Reference proteome</keyword>
<evidence type="ECO:0000313" key="3">
    <source>
        <dbReference type="Proteomes" id="UP001311232"/>
    </source>
</evidence>
<evidence type="ECO:0000313" key="2">
    <source>
        <dbReference type="EMBL" id="KAK5601024.1"/>
    </source>
</evidence>
<comment type="caution">
    <text evidence="2">The sequence shown here is derived from an EMBL/GenBank/DDBJ whole genome shotgun (WGS) entry which is preliminary data.</text>
</comment>
<reference evidence="2 3" key="1">
    <citation type="submission" date="2021-06" db="EMBL/GenBank/DDBJ databases">
        <authorList>
            <person name="Palmer J.M."/>
        </authorList>
    </citation>
    <scope>NUCLEOTIDE SEQUENCE [LARGE SCALE GENOMIC DNA]</scope>
    <source>
        <strain evidence="2 3">MEX-2019</strain>
        <tissue evidence="2">Muscle</tissue>
    </source>
</reference>
<dbReference type="Proteomes" id="UP001311232">
    <property type="component" value="Unassembled WGS sequence"/>
</dbReference>
<dbReference type="AlphaFoldDB" id="A0AAV9QWZ6"/>
<feature type="region of interest" description="Disordered" evidence="1">
    <location>
        <begin position="42"/>
        <end position="93"/>
    </location>
</feature>
<feature type="compositionally biased region" description="Basic and acidic residues" evidence="1">
    <location>
        <begin position="63"/>
        <end position="80"/>
    </location>
</feature>
<sequence>MGERRGRIRLESGKKKHRKKLASALPLRRTCRTLCALKAGTFGDSSPAETKGEAPRRCCQRPSRGEGENGREREGAERRNIITLAGRELKRRG</sequence>
<name>A0AAV9QWZ6_9TELE</name>
<feature type="region of interest" description="Disordered" evidence="1">
    <location>
        <begin position="1"/>
        <end position="21"/>
    </location>
</feature>
<protein>
    <submittedName>
        <fullName evidence="2">Uncharacterized protein</fullName>
    </submittedName>
</protein>